<gene>
    <name evidence="2" type="ORF">FLB_16110</name>
</gene>
<reference evidence="2 3" key="1">
    <citation type="submission" date="2016-06" db="EMBL/GenBank/DDBJ databases">
        <title>Draft genome sequence of Flavobacterium succinicans strain DD5b.</title>
        <authorList>
            <person name="Poehlein A."/>
            <person name="Daniel R."/>
            <person name="Simeonova D.D."/>
        </authorList>
    </citation>
    <scope>NUCLEOTIDE SEQUENCE [LARGE SCALE GENOMIC DNA]</scope>
    <source>
        <strain evidence="2 3">DD5b</strain>
    </source>
</reference>
<keyword evidence="3" id="KW-1185">Reference proteome</keyword>
<feature type="region of interest" description="Disordered" evidence="1">
    <location>
        <begin position="1"/>
        <end position="28"/>
    </location>
</feature>
<dbReference type="InterPro" id="IPR025591">
    <property type="entry name" value="RloB"/>
</dbReference>
<evidence type="ECO:0000313" key="3">
    <source>
        <dbReference type="Proteomes" id="UP000093807"/>
    </source>
</evidence>
<dbReference type="Proteomes" id="UP000093807">
    <property type="component" value="Unassembled WGS sequence"/>
</dbReference>
<protein>
    <recommendedName>
        <fullName evidence="4">RloB-like protein</fullName>
    </recommendedName>
</protein>
<dbReference type="Pfam" id="PF13707">
    <property type="entry name" value="RloB"/>
    <property type="match status" value="1"/>
</dbReference>
<proteinExistence type="predicted"/>
<name>A0A199XR75_9FLAO</name>
<dbReference type="RefSeq" id="WP_064715421.1">
    <property type="nucleotide sequence ID" value="NZ_JMTM01000046.1"/>
</dbReference>
<dbReference type="AlphaFoldDB" id="A0A199XR75"/>
<evidence type="ECO:0000313" key="2">
    <source>
        <dbReference type="EMBL" id="OAZ03922.1"/>
    </source>
</evidence>
<organism evidence="2 3">
    <name type="scientific">Flavobacterium succinicans</name>
    <dbReference type="NCBI Taxonomy" id="29536"/>
    <lineage>
        <taxon>Bacteria</taxon>
        <taxon>Pseudomonadati</taxon>
        <taxon>Bacteroidota</taxon>
        <taxon>Flavobacteriia</taxon>
        <taxon>Flavobacteriales</taxon>
        <taxon>Flavobacteriaceae</taxon>
        <taxon>Flavobacterium</taxon>
    </lineage>
</organism>
<evidence type="ECO:0008006" key="4">
    <source>
        <dbReference type="Google" id="ProtNLM"/>
    </source>
</evidence>
<sequence>MKMKNKKAEQIAAKQKHKEQLIAKRRTEPNLERPDAELIEKPSILIVCEGENTEPSYFNQFRLSSATVKSVGEGYNTTSLVNRAIQLSNEKQYDQVWCVFDKDDFDENDFNNAIQIAEAQNFKVAYSNQSFEYWLILHFDDHQGGGMHRKDYNDKINELLKPFGVTYEGNGNKKVNEHFFELLDGFDKKTKKKRIDLAITRATRNFNQFDHKNPAKEESSTTVFKLAEELLRYL</sequence>
<comment type="caution">
    <text evidence="2">The sequence shown here is derived from an EMBL/GenBank/DDBJ whole genome shotgun (WGS) entry which is preliminary data.</text>
</comment>
<dbReference type="EMBL" id="JMTM01000046">
    <property type="protein sequence ID" value="OAZ03922.1"/>
    <property type="molecule type" value="Genomic_DNA"/>
</dbReference>
<evidence type="ECO:0000256" key="1">
    <source>
        <dbReference type="SAM" id="MobiDB-lite"/>
    </source>
</evidence>
<dbReference type="PATRIC" id="fig|29536.5.peg.1692"/>
<feature type="compositionally biased region" description="Basic and acidic residues" evidence="1">
    <location>
        <begin position="18"/>
        <end position="28"/>
    </location>
</feature>
<dbReference type="OrthoDB" id="9796523at2"/>
<accession>A0A199XR75</accession>